<evidence type="ECO:0000313" key="1">
    <source>
        <dbReference type="EMBL" id="KAL0193516.1"/>
    </source>
</evidence>
<dbReference type="EMBL" id="JAMKFB020000005">
    <property type="protein sequence ID" value="KAL0193516.1"/>
    <property type="molecule type" value="Genomic_DNA"/>
</dbReference>
<proteinExistence type="predicted"/>
<gene>
    <name evidence="1" type="ORF">M9458_011812</name>
</gene>
<reference evidence="1 2" key="1">
    <citation type="submission" date="2024-05" db="EMBL/GenBank/DDBJ databases">
        <title>Genome sequencing and assembly of Indian major carp, Cirrhinus mrigala (Hamilton, 1822).</title>
        <authorList>
            <person name="Mohindra V."/>
            <person name="Chowdhury L.M."/>
            <person name="Lal K."/>
            <person name="Jena J.K."/>
        </authorList>
    </citation>
    <scope>NUCLEOTIDE SEQUENCE [LARGE SCALE GENOMIC DNA]</scope>
    <source>
        <strain evidence="1">CM1030</strain>
        <tissue evidence="1">Blood</tissue>
    </source>
</reference>
<dbReference type="AlphaFoldDB" id="A0ABD0R722"/>
<evidence type="ECO:0000313" key="2">
    <source>
        <dbReference type="Proteomes" id="UP001529510"/>
    </source>
</evidence>
<feature type="non-terminal residue" evidence="1">
    <location>
        <position position="1"/>
    </location>
</feature>
<accession>A0ABD0R722</accession>
<keyword evidence="2" id="KW-1185">Reference proteome</keyword>
<sequence>NADGEDKPFVFTFYSEICQLPQINEQATAVSQTMQRLLNGISAYLKTWMNYRSLWKLDKAIVMEKFAAKKPSCVMYDEKFQFYFRVSNEVAKQPLVKHEHIIRLNLEPLARAVQENAQAWVTSLGRLLNESAREELFNLRNELTLEDLKFVLGTITDIRDIISDIQERYRTLSMYNVEVSRLKRIRR</sequence>
<name>A0ABD0R722_CIRMR</name>
<dbReference type="PANTHER" id="PTHR22878">
    <property type="entry name" value="DYNEIN HEAVY CHAIN 6, AXONEMAL-LIKE-RELATED"/>
    <property type="match status" value="1"/>
</dbReference>
<dbReference type="InterPro" id="IPR026983">
    <property type="entry name" value="DHC"/>
</dbReference>
<dbReference type="PANTHER" id="PTHR22878:SF63">
    <property type="entry name" value="DYNEIN AXONEMAL HEAVY CHAIN 10"/>
    <property type="match status" value="1"/>
</dbReference>
<dbReference type="Proteomes" id="UP001529510">
    <property type="component" value="Unassembled WGS sequence"/>
</dbReference>
<organism evidence="1 2">
    <name type="scientific">Cirrhinus mrigala</name>
    <name type="common">Mrigala</name>
    <dbReference type="NCBI Taxonomy" id="683832"/>
    <lineage>
        <taxon>Eukaryota</taxon>
        <taxon>Metazoa</taxon>
        <taxon>Chordata</taxon>
        <taxon>Craniata</taxon>
        <taxon>Vertebrata</taxon>
        <taxon>Euteleostomi</taxon>
        <taxon>Actinopterygii</taxon>
        <taxon>Neopterygii</taxon>
        <taxon>Teleostei</taxon>
        <taxon>Ostariophysi</taxon>
        <taxon>Cypriniformes</taxon>
        <taxon>Cyprinidae</taxon>
        <taxon>Labeoninae</taxon>
        <taxon>Labeonini</taxon>
        <taxon>Cirrhinus</taxon>
    </lineage>
</organism>
<protein>
    <submittedName>
        <fullName evidence="1">Uncharacterized protein</fullName>
    </submittedName>
</protein>
<comment type="caution">
    <text evidence="1">The sequence shown here is derived from an EMBL/GenBank/DDBJ whole genome shotgun (WGS) entry which is preliminary data.</text>
</comment>